<feature type="compositionally biased region" description="Basic and acidic residues" evidence="1">
    <location>
        <begin position="1"/>
        <end position="10"/>
    </location>
</feature>
<reference evidence="2 3" key="1">
    <citation type="submission" date="2019-04" db="EMBL/GenBank/DDBJ databases">
        <title>Draft genome of the big-headed turtle Platysternon megacephalum.</title>
        <authorList>
            <person name="Gong S."/>
        </authorList>
    </citation>
    <scope>NUCLEOTIDE SEQUENCE [LARGE SCALE GENOMIC DNA]</scope>
    <source>
        <strain evidence="2">DO16091913</strain>
        <tissue evidence="2">Muscle</tissue>
    </source>
</reference>
<sequence length="112" mass="11972">MSWRRGEPGWRGDVTSVAHQSEASRYVYKADRGQAERRHFAEAEEGAGRGLVREGGGLNPDPSSAGQPPTPASTPPTGSQDLPGFRRDPCLRPRGPSQNAPIPLAAKMEPGQ</sequence>
<evidence type="ECO:0000256" key="1">
    <source>
        <dbReference type="SAM" id="MobiDB-lite"/>
    </source>
</evidence>
<accession>A0A4D9DJ08</accession>
<gene>
    <name evidence="2" type="ORF">DR999_PMT23727</name>
</gene>
<feature type="compositionally biased region" description="Basic and acidic residues" evidence="1">
    <location>
        <begin position="28"/>
        <end position="42"/>
    </location>
</feature>
<dbReference type="Proteomes" id="UP000297703">
    <property type="component" value="Unassembled WGS sequence"/>
</dbReference>
<evidence type="ECO:0000313" key="3">
    <source>
        <dbReference type="Proteomes" id="UP000297703"/>
    </source>
</evidence>
<dbReference type="EMBL" id="QXTE01019739">
    <property type="protein sequence ID" value="TFJ94953.1"/>
    <property type="molecule type" value="Genomic_DNA"/>
</dbReference>
<reference evidence="2 3" key="2">
    <citation type="submission" date="2019-04" db="EMBL/GenBank/DDBJ databases">
        <title>The genome sequence of big-headed turtle.</title>
        <authorList>
            <person name="Gong S."/>
        </authorList>
    </citation>
    <scope>NUCLEOTIDE SEQUENCE [LARGE SCALE GENOMIC DNA]</scope>
    <source>
        <strain evidence="2">DO16091913</strain>
        <tissue evidence="2">Muscle</tissue>
    </source>
</reference>
<protein>
    <submittedName>
        <fullName evidence="2">Inositol-1-monophosphatase family protein</fullName>
    </submittedName>
</protein>
<proteinExistence type="predicted"/>
<keyword evidence="3" id="KW-1185">Reference proteome</keyword>
<evidence type="ECO:0000313" key="2">
    <source>
        <dbReference type="EMBL" id="TFJ94953.1"/>
    </source>
</evidence>
<feature type="region of interest" description="Disordered" evidence="1">
    <location>
        <begin position="1"/>
        <end position="112"/>
    </location>
</feature>
<comment type="caution">
    <text evidence="2">The sequence shown here is derived from an EMBL/GenBank/DDBJ whole genome shotgun (WGS) entry which is preliminary data.</text>
</comment>
<organism evidence="2 3">
    <name type="scientific">Platysternon megacephalum</name>
    <name type="common">big-headed turtle</name>
    <dbReference type="NCBI Taxonomy" id="55544"/>
    <lineage>
        <taxon>Eukaryota</taxon>
        <taxon>Metazoa</taxon>
        <taxon>Chordata</taxon>
        <taxon>Craniata</taxon>
        <taxon>Vertebrata</taxon>
        <taxon>Euteleostomi</taxon>
        <taxon>Archelosauria</taxon>
        <taxon>Testudinata</taxon>
        <taxon>Testudines</taxon>
        <taxon>Cryptodira</taxon>
        <taxon>Durocryptodira</taxon>
        <taxon>Testudinoidea</taxon>
        <taxon>Platysternidae</taxon>
        <taxon>Platysternon</taxon>
    </lineage>
</organism>
<dbReference type="AlphaFoldDB" id="A0A4D9DJ08"/>
<name>A0A4D9DJ08_9SAUR</name>